<dbReference type="EMBL" id="CP026304">
    <property type="protein sequence ID" value="AVZ76125.1"/>
    <property type="molecule type" value="Genomic_DNA"/>
</dbReference>
<dbReference type="CDD" id="cd00063">
    <property type="entry name" value="FN3"/>
    <property type="match status" value="1"/>
</dbReference>
<dbReference type="GO" id="GO:0000272">
    <property type="term" value="P:polysaccharide catabolic process"/>
    <property type="evidence" value="ECO:0007669"/>
    <property type="project" value="UniProtKB-KW"/>
</dbReference>
<evidence type="ECO:0000259" key="4">
    <source>
        <dbReference type="PROSITE" id="PS50853"/>
    </source>
</evidence>
<keyword evidence="1" id="KW-0326">Glycosidase</keyword>
<evidence type="ECO:0000256" key="3">
    <source>
        <dbReference type="SAM" id="MobiDB-lite"/>
    </source>
</evidence>
<feature type="domain" description="Fibronectin type-III" evidence="4">
    <location>
        <begin position="1"/>
        <end position="56"/>
    </location>
</feature>
<feature type="region of interest" description="Disordered" evidence="3">
    <location>
        <begin position="40"/>
        <end position="61"/>
    </location>
</feature>
<dbReference type="PROSITE" id="PS50853">
    <property type="entry name" value="FN3"/>
    <property type="match status" value="1"/>
</dbReference>
<gene>
    <name evidence="5" type="ORF">SLUN_31905</name>
</gene>
<evidence type="ECO:0000313" key="5">
    <source>
        <dbReference type="EMBL" id="AVZ76125.1"/>
    </source>
</evidence>
<proteinExistence type="predicted"/>
<keyword evidence="2" id="KW-0624">Polysaccharide degradation</keyword>
<dbReference type="AlphaFoldDB" id="A0A2R4TAI7"/>
<reference evidence="5 6" key="1">
    <citation type="submission" date="2018-01" db="EMBL/GenBank/DDBJ databases">
        <title>Complete genome sequence of Streptomyces lunaelactis MM109T, a Ferroverdin A producer isolated from cave moonmilk deposits.</title>
        <authorList>
            <person name="Naome A."/>
            <person name="Martinet L."/>
            <person name="Maciejewska M."/>
            <person name="Anderssen S."/>
            <person name="Adam D."/>
            <person name="Tenconi E."/>
            <person name="Deflandre B."/>
            <person name="Arguelles-Arias A."/>
            <person name="Calusinska M."/>
            <person name="Copieters W."/>
            <person name="Karim L."/>
            <person name="Hanikenne M."/>
            <person name="Baurain D."/>
            <person name="van Wezel G."/>
            <person name="Smargiasso N."/>
            <person name="de Pauw E."/>
            <person name="Delfosse P."/>
            <person name="Rigali S."/>
        </authorList>
    </citation>
    <scope>NUCLEOTIDE SEQUENCE [LARGE SCALE GENOMIC DNA]</scope>
    <source>
        <strain evidence="5 6">MM109</strain>
    </source>
</reference>
<dbReference type="GO" id="GO:0016798">
    <property type="term" value="F:hydrolase activity, acting on glycosyl bonds"/>
    <property type="evidence" value="ECO:0007669"/>
    <property type="project" value="UniProtKB-KW"/>
</dbReference>
<keyword evidence="6" id="KW-1185">Reference proteome</keyword>
<feature type="compositionally biased region" description="Low complexity" evidence="3">
    <location>
        <begin position="43"/>
        <end position="54"/>
    </location>
</feature>
<feature type="region of interest" description="Disordered" evidence="3">
    <location>
        <begin position="92"/>
        <end position="116"/>
    </location>
</feature>
<dbReference type="SUPFAM" id="SSF49265">
    <property type="entry name" value="Fibronectin type III"/>
    <property type="match status" value="1"/>
</dbReference>
<evidence type="ECO:0000313" key="6">
    <source>
        <dbReference type="Proteomes" id="UP000244201"/>
    </source>
</evidence>
<dbReference type="InterPro" id="IPR003961">
    <property type="entry name" value="FN3_dom"/>
</dbReference>
<sequence>MFHQGAKVTSLPGGKHMVDIDRLSPSTAYIFTVRASDSAGDLSAPSAAVPVTTPAPTPEDHKALWRPVKLSGRAEGSRAAAPVLGARRRRHGRHLVRGEGAQHRAHRFQAVVRRSQ</sequence>
<dbReference type="InterPro" id="IPR013783">
    <property type="entry name" value="Ig-like_fold"/>
</dbReference>
<organism evidence="5 6">
    <name type="scientific">Streptomyces lunaelactis</name>
    <dbReference type="NCBI Taxonomy" id="1535768"/>
    <lineage>
        <taxon>Bacteria</taxon>
        <taxon>Bacillati</taxon>
        <taxon>Actinomycetota</taxon>
        <taxon>Actinomycetes</taxon>
        <taxon>Kitasatosporales</taxon>
        <taxon>Streptomycetaceae</taxon>
        <taxon>Streptomyces</taxon>
    </lineage>
</organism>
<dbReference type="Proteomes" id="UP000244201">
    <property type="component" value="Chromosome"/>
</dbReference>
<name>A0A2R4TAI7_9ACTN</name>
<keyword evidence="2" id="KW-0119">Carbohydrate metabolism</keyword>
<dbReference type="KEGG" id="slk:SLUN_31905"/>
<evidence type="ECO:0000256" key="1">
    <source>
        <dbReference type="ARBA" id="ARBA00023295"/>
    </source>
</evidence>
<evidence type="ECO:0000256" key="2">
    <source>
        <dbReference type="ARBA" id="ARBA00023326"/>
    </source>
</evidence>
<keyword evidence="1" id="KW-0378">Hydrolase</keyword>
<dbReference type="Gene3D" id="2.60.40.10">
    <property type="entry name" value="Immunoglobulins"/>
    <property type="match status" value="1"/>
</dbReference>
<accession>A0A2R4TAI7</accession>
<protein>
    <recommendedName>
        <fullName evidence="4">Fibronectin type-III domain-containing protein</fullName>
    </recommendedName>
</protein>
<dbReference type="InterPro" id="IPR036116">
    <property type="entry name" value="FN3_sf"/>
</dbReference>